<dbReference type="InterPro" id="IPR013525">
    <property type="entry name" value="ABC2_TM"/>
</dbReference>
<evidence type="ECO:0000256" key="3">
    <source>
        <dbReference type="ARBA" id="ARBA00022475"/>
    </source>
</evidence>
<dbReference type="InterPro" id="IPR000412">
    <property type="entry name" value="ABC_2_transport"/>
</dbReference>
<comment type="similarity">
    <text evidence="2 8">Belongs to the ABC-2 integral membrane protein family.</text>
</comment>
<feature type="transmembrane region" description="Helical" evidence="8">
    <location>
        <begin position="127"/>
        <end position="156"/>
    </location>
</feature>
<evidence type="ECO:0000256" key="7">
    <source>
        <dbReference type="ARBA" id="ARBA00023251"/>
    </source>
</evidence>
<keyword evidence="4 8" id="KW-0812">Transmembrane</keyword>
<name>A0ABP8P094_9NOCA</name>
<evidence type="ECO:0000313" key="10">
    <source>
        <dbReference type="EMBL" id="GAA4476982.1"/>
    </source>
</evidence>
<evidence type="ECO:0000256" key="8">
    <source>
        <dbReference type="RuleBase" id="RU361157"/>
    </source>
</evidence>
<sequence>MTSTTVTTASPATAVGEALAPSGPRPRRAGAVAASLSFGWRALLKIKHVPEQLFDVTMFPIMFTLMFTYLFGGALAGSTEAYVQFLIPGILVQTVVMITMYTGLTLNKDIEKGVFDRFRSLPIWRPAPLVGALLGDVARYTIASVIVMVLGLLLGFRPAGGVLGVVAAVALLLLFSFAMSWVWTMFAMLLRTEQAVMGVSMFILFPLTFASNIFVDPATMPNWLRAFVDVNPISQLVTAIRGLMAGDVTAAQLGVVLAWCVGFVVLFGPITMRLYNRRT</sequence>
<dbReference type="PROSITE" id="PS51012">
    <property type="entry name" value="ABC_TM2"/>
    <property type="match status" value="1"/>
</dbReference>
<comment type="caution">
    <text evidence="10">The sequence shown here is derived from an EMBL/GenBank/DDBJ whole genome shotgun (WGS) entry which is preliminary data.</text>
</comment>
<reference evidence="11" key="1">
    <citation type="journal article" date="2019" name="Int. J. Syst. Evol. Microbiol.">
        <title>The Global Catalogue of Microorganisms (GCM) 10K type strain sequencing project: providing services to taxonomists for standard genome sequencing and annotation.</title>
        <authorList>
            <consortium name="The Broad Institute Genomics Platform"/>
            <consortium name="The Broad Institute Genome Sequencing Center for Infectious Disease"/>
            <person name="Wu L."/>
            <person name="Ma J."/>
        </authorList>
    </citation>
    <scope>NUCLEOTIDE SEQUENCE [LARGE SCALE GENOMIC DNA]</scope>
    <source>
        <strain evidence="11">JCM 32206</strain>
    </source>
</reference>
<feature type="transmembrane region" description="Helical" evidence="8">
    <location>
        <begin position="253"/>
        <end position="275"/>
    </location>
</feature>
<keyword evidence="7" id="KW-0046">Antibiotic resistance</keyword>
<feature type="transmembrane region" description="Helical" evidence="8">
    <location>
        <begin position="195"/>
        <end position="215"/>
    </location>
</feature>
<keyword evidence="8" id="KW-0813">Transport</keyword>
<feature type="domain" description="ABC transmembrane type-2" evidence="9">
    <location>
        <begin position="51"/>
        <end position="278"/>
    </location>
</feature>
<dbReference type="Pfam" id="PF01061">
    <property type="entry name" value="ABC2_membrane"/>
    <property type="match status" value="1"/>
</dbReference>
<feature type="transmembrane region" description="Helical" evidence="8">
    <location>
        <begin position="162"/>
        <end position="183"/>
    </location>
</feature>
<feature type="transmembrane region" description="Helical" evidence="8">
    <location>
        <begin position="53"/>
        <end position="76"/>
    </location>
</feature>
<evidence type="ECO:0000256" key="5">
    <source>
        <dbReference type="ARBA" id="ARBA00022989"/>
    </source>
</evidence>
<feature type="transmembrane region" description="Helical" evidence="8">
    <location>
        <begin position="82"/>
        <end position="106"/>
    </location>
</feature>
<evidence type="ECO:0000256" key="4">
    <source>
        <dbReference type="ARBA" id="ARBA00022692"/>
    </source>
</evidence>
<dbReference type="InterPro" id="IPR047817">
    <property type="entry name" value="ABC2_TM_bact-type"/>
</dbReference>
<dbReference type="Proteomes" id="UP001501183">
    <property type="component" value="Unassembled WGS sequence"/>
</dbReference>
<comment type="subcellular location">
    <subcellularLocation>
        <location evidence="1 8">Cell membrane</location>
        <topology evidence="1 8">Multi-pass membrane protein</topology>
    </subcellularLocation>
</comment>
<evidence type="ECO:0000256" key="1">
    <source>
        <dbReference type="ARBA" id="ARBA00004651"/>
    </source>
</evidence>
<dbReference type="RefSeq" id="WP_345343807.1">
    <property type="nucleotide sequence ID" value="NZ_BAABFB010000029.1"/>
</dbReference>
<accession>A0ABP8P094</accession>
<keyword evidence="6 8" id="KW-0472">Membrane</keyword>
<gene>
    <name evidence="10" type="ORF">GCM10023094_18230</name>
</gene>
<keyword evidence="5 8" id="KW-1133">Transmembrane helix</keyword>
<evidence type="ECO:0000313" key="11">
    <source>
        <dbReference type="Proteomes" id="UP001501183"/>
    </source>
</evidence>
<keyword evidence="11" id="KW-1185">Reference proteome</keyword>
<dbReference type="PIRSF" id="PIRSF006648">
    <property type="entry name" value="DrrB"/>
    <property type="match status" value="1"/>
</dbReference>
<evidence type="ECO:0000256" key="2">
    <source>
        <dbReference type="ARBA" id="ARBA00007783"/>
    </source>
</evidence>
<protein>
    <recommendedName>
        <fullName evidence="8">Transport permease protein</fullName>
    </recommendedName>
</protein>
<dbReference type="EMBL" id="BAABFB010000029">
    <property type="protein sequence ID" value="GAA4476982.1"/>
    <property type="molecule type" value="Genomic_DNA"/>
</dbReference>
<dbReference type="PANTHER" id="PTHR43077:SF8">
    <property type="entry name" value="DOXORUBICIN RESISTANCE ABC TRANSPORTER PERMEASE PROTEIN DRRB"/>
    <property type="match status" value="1"/>
</dbReference>
<keyword evidence="3 8" id="KW-1003">Cell membrane</keyword>
<evidence type="ECO:0000259" key="9">
    <source>
        <dbReference type="PROSITE" id="PS51012"/>
    </source>
</evidence>
<organism evidence="10 11">
    <name type="scientific">Rhodococcus olei</name>
    <dbReference type="NCBI Taxonomy" id="2161675"/>
    <lineage>
        <taxon>Bacteria</taxon>
        <taxon>Bacillati</taxon>
        <taxon>Actinomycetota</taxon>
        <taxon>Actinomycetes</taxon>
        <taxon>Mycobacteriales</taxon>
        <taxon>Nocardiaceae</taxon>
        <taxon>Rhodococcus</taxon>
    </lineage>
</organism>
<proteinExistence type="inferred from homology"/>
<evidence type="ECO:0000256" key="6">
    <source>
        <dbReference type="ARBA" id="ARBA00023136"/>
    </source>
</evidence>
<dbReference type="InterPro" id="IPR051328">
    <property type="entry name" value="T7SS_ABC-Transporter"/>
</dbReference>
<dbReference type="PANTHER" id="PTHR43077">
    <property type="entry name" value="TRANSPORT PERMEASE YVFS-RELATED"/>
    <property type="match status" value="1"/>
</dbReference>